<dbReference type="PANTHER" id="PTHR47345:SF1">
    <property type="entry name" value="CUT9-INTERACTING PROTEIN SCN1"/>
    <property type="match status" value="1"/>
</dbReference>
<dbReference type="OrthoDB" id="413993at2759"/>
<protein>
    <submittedName>
        <fullName evidence="1">Uncharacterized protein</fullName>
    </submittedName>
</protein>
<accession>J7S9I1</accession>
<name>J7S9I1_HUIN7</name>
<dbReference type="Pfam" id="PF01026">
    <property type="entry name" value="TatD_DNase"/>
    <property type="match status" value="1"/>
</dbReference>
<organism evidence="1 2">
    <name type="scientific">Huiozyma naganishii (strain ATCC MYA-139 / BCRC 22969 / CBS 8797 / KCTC 17520 / NBRC 10181 / NCYC 3082 / Yp74L-3)</name>
    <name type="common">Yeast</name>
    <name type="synonym">Kazachstania naganishii</name>
    <dbReference type="NCBI Taxonomy" id="1071383"/>
    <lineage>
        <taxon>Eukaryota</taxon>
        <taxon>Fungi</taxon>
        <taxon>Dikarya</taxon>
        <taxon>Ascomycota</taxon>
        <taxon>Saccharomycotina</taxon>
        <taxon>Saccharomycetes</taxon>
        <taxon>Saccharomycetales</taxon>
        <taxon>Saccharomycetaceae</taxon>
        <taxon>Huiozyma</taxon>
    </lineage>
</organism>
<proteinExistence type="predicted"/>
<keyword evidence="2" id="KW-1185">Reference proteome</keyword>
<reference evidence="2" key="2">
    <citation type="submission" date="2012-08" db="EMBL/GenBank/DDBJ databases">
        <title>Genome sequence of Kazachstania naganishii.</title>
        <authorList>
            <person name="Gordon J.L."/>
            <person name="Armisen D."/>
            <person name="Proux-Wera E."/>
            <person name="OhEigeartaigh S.S."/>
            <person name="Byrne K.P."/>
            <person name="Wolfe K.H."/>
        </authorList>
    </citation>
    <scope>NUCLEOTIDE SEQUENCE [LARGE SCALE GENOMIC DNA]</scope>
    <source>
        <strain evidence="2">ATCC MYA-139 / BCRC 22969 / CBS 8797 / CCRC 22969 / KCTC 17520 / NBRC 10181 / NCYC 3082</strain>
    </source>
</reference>
<dbReference type="eggNOG" id="KOG3020">
    <property type="taxonomic scope" value="Eukaryota"/>
</dbReference>
<dbReference type="GO" id="GO:0016788">
    <property type="term" value="F:hydrolase activity, acting on ester bonds"/>
    <property type="evidence" value="ECO:0007669"/>
    <property type="project" value="InterPro"/>
</dbReference>
<dbReference type="GeneID" id="34527879"/>
<dbReference type="Proteomes" id="UP000006310">
    <property type="component" value="Chromosome 10"/>
</dbReference>
<reference evidence="1 2" key="1">
    <citation type="journal article" date="2011" name="Proc. Natl. Acad. Sci. U.S.A.">
        <title>Evolutionary erosion of yeast sex chromosomes by mating-type switching accidents.</title>
        <authorList>
            <person name="Gordon J.L."/>
            <person name="Armisen D."/>
            <person name="Proux-Wera E."/>
            <person name="Oheigeartaigh S.S."/>
            <person name="Byrne K.P."/>
            <person name="Wolfe K.H."/>
        </authorList>
    </citation>
    <scope>NUCLEOTIDE SEQUENCE [LARGE SCALE GENOMIC DNA]</scope>
    <source>
        <strain evidence="2">ATCC MYA-139 / BCRC 22969 / CBS 8797 / CCRC 22969 / KCTC 17520 / NBRC 10181 / NCYC 3082</strain>
    </source>
</reference>
<dbReference type="AlphaFoldDB" id="J7S9I1"/>
<evidence type="ECO:0000313" key="2">
    <source>
        <dbReference type="Proteomes" id="UP000006310"/>
    </source>
</evidence>
<sequence length="305" mass="33070">MELGRGAVDGGVLCDAHCHWGGDGGGDGGGGGVPRVVMATGPRDMALVAGGHWRYGLGVHPWEAHTVYCGAAGPQSKREHYERVLQPQGAEAGAEVLPQGVIDELPDPAPLRLLLPLSLDSGSGSTSSGPVCVGEVGLDRARRLHLHNHTYRVDIAHQTAVLEHCLLYARTHSLPVSLHVVRCQQLAWECCTRVLQGSNVRVMLHSYSGSLQFLQTHWTVSFPGEQLYVSVGPGVSRRLDYTRVPRSSLLVETDLFLDPSREETIAEADASLAETIQWLASQLGEDPSLLSRTIRNNYNTFYNIV</sequence>
<dbReference type="Gene3D" id="3.20.20.140">
    <property type="entry name" value="Metal-dependent hydrolases"/>
    <property type="match status" value="1"/>
</dbReference>
<evidence type="ECO:0000313" key="1">
    <source>
        <dbReference type="EMBL" id="CCK72124.1"/>
    </source>
</evidence>
<dbReference type="KEGG" id="kng:KNAG_0J00410"/>
<dbReference type="SUPFAM" id="SSF51556">
    <property type="entry name" value="Metallo-dependent hydrolases"/>
    <property type="match status" value="1"/>
</dbReference>
<dbReference type="InterPro" id="IPR053044">
    <property type="entry name" value="Metallo-hydrolase/TatD-type"/>
</dbReference>
<dbReference type="InterPro" id="IPR001130">
    <property type="entry name" value="TatD-like"/>
</dbReference>
<dbReference type="InterPro" id="IPR032466">
    <property type="entry name" value="Metal_Hydrolase"/>
</dbReference>
<dbReference type="EMBL" id="HE978323">
    <property type="protein sequence ID" value="CCK72124.1"/>
    <property type="molecule type" value="Genomic_DNA"/>
</dbReference>
<dbReference type="OMA" id="KREHYER"/>
<gene>
    <name evidence="1" type="primary">KNAG0J00410</name>
    <name evidence="1" type="ordered locus">KNAG_0J00410</name>
</gene>
<dbReference type="PANTHER" id="PTHR47345">
    <property type="entry name" value="CUT9-INTERACTING PROTEIN SCN1"/>
    <property type="match status" value="1"/>
</dbReference>
<dbReference type="HOGENOM" id="CLU_912356_0_0_1"/>
<dbReference type="RefSeq" id="XP_022466369.1">
    <property type="nucleotide sequence ID" value="XM_022610033.1"/>
</dbReference>